<dbReference type="STRING" id="311410.LA5095_00524"/>
<dbReference type="Pfam" id="PF17645">
    <property type="entry name" value="Amdase"/>
    <property type="match status" value="1"/>
</dbReference>
<dbReference type="PANTHER" id="PTHR40267">
    <property type="entry name" value="BLR3294 PROTEIN"/>
    <property type="match status" value="1"/>
</dbReference>
<proteinExistence type="predicted"/>
<name>A0A0M7AE81_9HYPH</name>
<dbReference type="EMBL" id="CXWC01000011">
    <property type="protein sequence ID" value="CTQ73465.1"/>
    <property type="molecule type" value="Genomic_DNA"/>
</dbReference>
<dbReference type="RefSeq" id="WP_055111661.1">
    <property type="nucleotide sequence ID" value="NZ_CXWA01000006.1"/>
</dbReference>
<dbReference type="PIRSF" id="PIRSF015736">
    <property type="entry name" value="MI"/>
    <property type="match status" value="1"/>
</dbReference>
<gene>
    <name evidence="1" type="ORF">LA5096_03664</name>
</gene>
<evidence type="ECO:0000313" key="2">
    <source>
        <dbReference type="Proteomes" id="UP000049983"/>
    </source>
</evidence>
<dbReference type="Gene3D" id="3.40.50.12500">
    <property type="match status" value="1"/>
</dbReference>
<dbReference type="GeneID" id="97671002"/>
<dbReference type="Proteomes" id="UP000049983">
    <property type="component" value="Unassembled WGS sequence"/>
</dbReference>
<dbReference type="GO" id="GO:0047436">
    <property type="term" value="F:arylmalonate decarboxylase activity"/>
    <property type="evidence" value="ECO:0007669"/>
    <property type="project" value="UniProtKB-EC"/>
</dbReference>
<evidence type="ECO:0000313" key="1">
    <source>
        <dbReference type="EMBL" id="CTQ73465.1"/>
    </source>
</evidence>
<sequence>MAIVVPSISSEEVRFDIPETARFGLVALATDLTSERDLYQQMQGRDVAIHVSRLAFENPTTPDNLQLMAPRLVKAAGLLAPVSPLKAVCYSCTAATVVIGDHEVRSSIQKELPGIPVVTPTAAAIRAFEALDVRRIAVLTPYTIATSQPMADFFTSQGLDVVNFDCLGVEDDRDMARISRQTIINAAVAADRKDAQALFISCTALPVLDSIVEIEDRIGKPVVTSNQAAGWLLTRLGGLSDHRPAEFGKLYSFDLASEKVRDIA</sequence>
<keyword evidence="1" id="KW-0456">Lyase</keyword>
<dbReference type="PANTHER" id="PTHR40267:SF1">
    <property type="entry name" value="BLR3294 PROTEIN"/>
    <property type="match status" value="1"/>
</dbReference>
<keyword evidence="2" id="KW-1185">Reference proteome</keyword>
<organism evidence="1 2">
    <name type="scientific">Roseibium album</name>
    <dbReference type="NCBI Taxonomy" id="311410"/>
    <lineage>
        <taxon>Bacteria</taxon>
        <taxon>Pseudomonadati</taxon>
        <taxon>Pseudomonadota</taxon>
        <taxon>Alphaproteobacteria</taxon>
        <taxon>Hyphomicrobiales</taxon>
        <taxon>Stappiaceae</taxon>
        <taxon>Roseibium</taxon>
    </lineage>
</organism>
<dbReference type="EC" id="4.1.1.76" evidence="1"/>
<dbReference type="AlphaFoldDB" id="A0A0M7AE81"/>
<accession>A0A0M7AE81</accession>
<dbReference type="InterPro" id="IPR026286">
    <property type="entry name" value="MaiA/AMDase"/>
</dbReference>
<protein>
    <submittedName>
        <fullName evidence="1">Arylmalonate decarboxylase</fullName>
        <ecNumber evidence="1">4.1.1.76</ecNumber>
    </submittedName>
</protein>
<dbReference type="InterPro" id="IPR053714">
    <property type="entry name" value="Iso_Racemase_Enz_sf"/>
</dbReference>
<reference evidence="2" key="1">
    <citation type="submission" date="2015-07" db="EMBL/GenBank/DDBJ databases">
        <authorList>
            <person name="Rodrigo-Torres Lidia"/>
            <person name="Arahal R.David."/>
        </authorList>
    </citation>
    <scope>NUCLEOTIDE SEQUENCE [LARGE SCALE GENOMIC DNA]</scope>
    <source>
        <strain evidence="2">CECT 5096</strain>
    </source>
</reference>